<evidence type="ECO:0000313" key="3">
    <source>
        <dbReference type="EMBL" id="MXO71183.1"/>
    </source>
</evidence>
<name>A0A844YZP3_9SPHN</name>
<proteinExistence type="predicted"/>
<dbReference type="RefSeq" id="WP_160771125.1">
    <property type="nucleotide sequence ID" value="NZ_WTYV01000002.1"/>
</dbReference>
<keyword evidence="2" id="KW-1133">Transmembrane helix</keyword>
<evidence type="ECO:0000313" key="4">
    <source>
        <dbReference type="Proteomes" id="UP000466966"/>
    </source>
</evidence>
<organism evidence="3 4">
    <name type="scientific">Alteraurantiacibacter buctensis</name>
    <dbReference type="NCBI Taxonomy" id="1503981"/>
    <lineage>
        <taxon>Bacteria</taxon>
        <taxon>Pseudomonadati</taxon>
        <taxon>Pseudomonadota</taxon>
        <taxon>Alphaproteobacteria</taxon>
        <taxon>Sphingomonadales</taxon>
        <taxon>Erythrobacteraceae</taxon>
        <taxon>Alteraurantiacibacter</taxon>
    </lineage>
</organism>
<protein>
    <submittedName>
        <fullName evidence="3">Uncharacterized protein</fullName>
    </submittedName>
</protein>
<evidence type="ECO:0000256" key="2">
    <source>
        <dbReference type="SAM" id="Phobius"/>
    </source>
</evidence>
<evidence type="ECO:0000256" key="1">
    <source>
        <dbReference type="SAM" id="MobiDB-lite"/>
    </source>
</evidence>
<keyword evidence="4" id="KW-1185">Reference proteome</keyword>
<accession>A0A844YZP3</accession>
<comment type="caution">
    <text evidence="3">The sequence shown here is derived from an EMBL/GenBank/DDBJ whole genome shotgun (WGS) entry which is preliminary data.</text>
</comment>
<sequence>MTDQHKAGETTRKGAAQGQRSIDRERVILALIGLAGAAFIVAMNFR</sequence>
<dbReference type="AlphaFoldDB" id="A0A844YZP3"/>
<feature type="compositionally biased region" description="Basic and acidic residues" evidence="1">
    <location>
        <begin position="1"/>
        <end position="12"/>
    </location>
</feature>
<gene>
    <name evidence="3" type="ORF">GRI99_05965</name>
</gene>
<dbReference type="Proteomes" id="UP000466966">
    <property type="component" value="Unassembled WGS sequence"/>
</dbReference>
<keyword evidence="2" id="KW-0472">Membrane</keyword>
<feature type="transmembrane region" description="Helical" evidence="2">
    <location>
        <begin position="27"/>
        <end position="45"/>
    </location>
</feature>
<keyword evidence="2" id="KW-0812">Transmembrane</keyword>
<feature type="region of interest" description="Disordered" evidence="1">
    <location>
        <begin position="1"/>
        <end position="20"/>
    </location>
</feature>
<dbReference type="EMBL" id="WTYV01000002">
    <property type="protein sequence ID" value="MXO71183.1"/>
    <property type="molecule type" value="Genomic_DNA"/>
</dbReference>
<reference evidence="3 4" key="1">
    <citation type="submission" date="2019-12" db="EMBL/GenBank/DDBJ databases">
        <title>Genomic-based taxomic classification of the family Erythrobacteraceae.</title>
        <authorList>
            <person name="Xu L."/>
        </authorList>
    </citation>
    <scope>NUCLEOTIDE SEQUENCE [LARGE SCALE GENOMIC DNA]</scope>
    <source>
        <strain evidence="3 4">M0322</strain>
    </source>
</reference>